<feature type="compositionally biased region" description="Low complexity" evidence="1">
    <location>
        <begin position="423"/>
        <end position="436"/>
    </location>
</feature>
<dbReference type="GO" id="GO:0032012">
    <property type="term" value="P:regulation of ARF protein signal transduction"/>
    <property type="evidence" value="ECO:0007669"/>
    <property type="project" value="InterPro"/>
</dbReference>
<reference evidence="3 4" key="1">
    <citation type="journal article" date="2016" name="Mol. Biol. Evol.">
        <title>Comparative Genomics of Early-Diverging Mushroom-Forming Fungi Provides Insights into the Origins of Lignocellulose Decay Capabilities.</title>
        <authorList>
            <person name="Nagy L.G."/>
            <person name="Riley R."/>
            <person name="Tritt A."/>
            <person name="Adam C."/>
            <person name="Daum C."/>
            <person name="Floudas D."/>
            <person name="Sun H."/>
            <person name="Yadav J.S."/>
            <person name="Pangilinan J."/>
            <person name="Larsson K.H."/>
            <person name="Matsuura K."/>
            <person name="Barry K."/>
            <person name="Labutti K."/>
            <person name="Kuo R."/>
            <person name="Ohm R.A."/>
            <person name="Bhattacharya S.S."/>
            <person name="Shirouzu T."/>
            <person name="Yoshinaga Y."/>
            <person name="Martin F.M."/>
            <person name="Grigoriev I.V."/>
            <person name="Hibbett D.S."/>
        </authorList>
    </citation>
    <scope>NUCLEOTIDE SEQUENCE [LARGE SCALE GENOMIC DNA]</scope>
    <source>
        <strain evidence="3 4">L-15889</strain>
    </source>
</reference>
<feature type="compositionally biased region" description="Acidic residues" evidence="1">
    <location>
        <begin position="44"/>
        <end position="58"/>
    </location>
</feature>
<feature type="compositionally biased region" description="Low complexity" evidence="1">
    <location>
        <begin position="338"/>
        <end position="355"/>
    </location>
</feature>
<name>A0A165PI95_9APHY</name>
<feature type="compositionally biased region" description="Polar residues" evidence="1">
    <location>
        <begin position="999"/>
        <end position="1014"/>
    </location>
</feature>
<feature type="region of interest" description="Disordered" evidence="1">
    <location>
        <begin position="491"/>
        <end position="573"/>
    </location>
</feature>
<dbReference type="InterPro" id="IPR000904">
    <property type="entry name" value="Sec7_dom"/>
</dbReference>
<dbReference type="Gene3D" id="2.30.29.30">
    <property type="entry name" value="Pleckstrin-homology domain (PH domain)/Phosphotyrosine-binding domain (PTB)"/>
    <property type="match status" value="1"/>
</dbReference>
<feature type="compositionally biased region" description="Basic residues" evidence="1">
    <location>
        <begin position="110"/>
        <end position="122"/>
    </location>
</feature>
<dbReference type="InterPro" id="IPR023394">
    <property type="entry name" value="Sec7_C_sf"/>
</dbReference>
<feature type="compositionally biased region" description="Polar residues" evidence="1">
    <location>
        <begin position="805"/>
        <end position="816"/>
    </location>
</feature>
<keyword evidence="4" id="KW-1185">Reference proteome</keyword>
<dbReference type="STRING" id="1314783.A0A165PI95"/>
<feature type="compositionally biased region" description="Acidic residues" evidence="1">
    <location>
        <begin position="513"/>
        <end position="554"/>
    </location>
</feature>
<dbReference type="InterPro" id="IPR035999">
    <property type="entry name" value="Sec7_dom_sf"/>
</dbReference>
<dbReference type="PROSITE" id="PS50190">
    <property type="entry name" value="SEC7"/>
    <property type="match status" value="1"/>
</dbReference>
<feature type="compositionally biased region" description="Polar residues" evidence="1">
    <location>
        <begin position="670"/>
        <end position="689"/>
    </location>
</feature>
<feature type="region of interest" description="Disordered" evidence="1">
    <location>
        <begin position="458"/>
        <end position="479"/>
    </location>
</feature>
<dbReference type="GO" id="GO:0005085">
    <property type="term" value="F:guanyl-nucleotide exchange factor activity"/>
    <property type="evidence" value="ECO:0007669"/>
    <property type="project" value="InterPro"/>
</dbReference>
<feature type="region of interest" description="Disordered" evidence="1">
    <location>
        <begin position="767"/>
        <end position="857"/>
    </location>
</feature>
<feature type="compositionally biased region" description="Polar residues" evidence="1">
    <location>
        <begin position="137"/>
        <end position="147"/>
    </location>
</feature>
<dbReference type="InterPro" id="IPR011993">
    <property type="entry name" value="PH-like_dom_sf"/>
</dbReference>
<evidence type="ECO:0000313" key="3">
    <source>
        <dbReference type="EMBL" id="KZT68246.1"/>
    </source>
</evidence>
<feature type="compositionally biased region" description="Low complexity" evidence="1">
    <location>
        <begin position="897"/>
        <end position="913"/>
    </location>
</feature>
<proteinExistence type="predicted"/>
<gene>
    <name evidence="3" type="ORF">DAEQUDRAFT_712063</name>
</gene>
<feature type="compositionally biased region" description="Basic and acidic residues" evidence="1">
    <location>
        <begin position="1632"/>
        <end position="1648"/>
    </location>
</feature>
<feature type="compositionally biased region" description="Basic and acidic residues" evidence="1">
    <location>
        <begin position="1048"/>
        <end position="1057"/>
    </location>
</feature>
<feature type="region of interest" description="Disordered" evidence="1">
    <location>
        <begin position="897"/>
        <end position="1059"/>
    </location>
</feature>
<dbReference type="OrthoDB" id="430364at2759"/>
<dbReference type="Gene3D" id="1.10.1000.11">
    <property type="entry name" value="Arf Nucleotide-binding Site Opener,domain 2"/>
    <property type="match status" value="1"/>
</dbReference>
<evidence type="ECO:0000259" key="2">
    <source>
        <dbReference type="PROSITE" id="PS50190"/>
    </source>
</evidence>
<evidence type="ECO:0000256" key="1">
    <source>
        <dbReference type="SAM" id="MobiDB-lite"/>
    </source>
</evidence>
<feature type="region of interest" description="Disordered" evidence="1">
    <location>
        <begin position="1"/>
        <end position="170"/>
    </location>
</feature>
<evidence type="ECO:0000313" key="4">
    <source>
        <dbReference type="Proteomes" id="UP000076727"/>
    </source>
</evidence>
<dbReference type="SUPFAM" id="SSF48425">
    <property type="entry name" value="Sec7 domain"/>
    <property type="match status" value="1"/>
</dbReference>
<sequence length="1702" mass="184829">MESSTVAEQRATAVAKLKRAASLPRMKDGRRPPMHVEAVSEGERMEDDGRDDDEIAEDSDVRRGSQGEGTDQGPGTEDAAEEAKVEGTPPSQPPETPVQSEKQAESAPTRTKRRSRSRTRSRGSRDMKNKPTKPSPHVSSASHTNESSADEFYPSAPGEDAPPSPILVSPIPSQAFMLPASRLLASPLFMPGTQPPTPLPTLNDLQTVARMGLYRSNSAGAARAMAMSKLTGEPVDLTFISPSATPPPGGAKLQRNNTVAGGERLAARKLMLNRLGNRINAADGDQTSGGEEAPAPILPPKRRRRRSRRASSRASTVVDDREEREPPSTTPNTPIVPPSSLQLSGPSPSESSRPLTADGDAGRASPHKKPNGSITYDYEKPTGHRGVVVEEEDDALEQLPLPKPPTTPARGFVPSPGTRLPHTSDAPSSASTDSAPVGAVGVPFFLSRHPAFGREVFPASPFATPFKEKPYPDEDEAVLYQDTRSRSRLAFERDSEISWVAEPVPPVERSPLDENEDGDADEEDEEEDVQEPEAAAEAEAEIDVDVEAENEGEEPAGNIEQPSYDRPQLTARTDLVVDLETSPEPTSSHIVPSPISPIVPLSPPTPDLQLNAQASPLAYPRALPVVSPSQLDGPSSLELSDWEERARLTDATIKRNGESTSTWERMKNTFGITRSNSASGRRSRTNSINARDRRNNTDSSVSRESRASLSKEKGEHAHPEAQPPSASTSMLSLPAGAQMGLHSPVPPATPVDMALYETNSKLHPFPGLKSSFPNMKSDGKGGKLMTPSASSPDVASPIGLGDAPSSGSSNTATWQLENVRERKLSHQASDSRLLPKFSGANGATSPPPVSAVNSNASQGDYFSIHPVPTPVNTSTTGSMKLPMNREGVKKWLKLFSSQTSPVSTPSGSSSPPSDSRPRIGEKKGSFSDLLLNRKEIESDWEEPNGGKSPMPLSPPSSSTLGKPRREEGRLPPRGPTPVFPSLDSSPETVMSPRTEADYNRSNGVTSPSDFSATYPSPPDPPSSTTPDPQSSLDDFPIRSTSESYSDSSSHRSADHQGMDPSQSAFIFERLEEVLGRGSKASVYPDEPPRKLVMSSPVLQVANANTVKDRFLFLFNDILVIAKPIVQDHDALLDPTKPDPTDRKFIVKSVCQLRDLRLCGDRDETRSKLPCGPGQMRHPVIQNFVSHFSKDPDLAVSALFAKADCRDDPTALGQLLFRTIDLDRARLGEYLSRRTSKVTLKAFVDTFGLMALRIDKALRVFLQAIHLPSKPGALEYLLDSFASRWYEANASIVAYDKDLAIRLVRAIVQLNEVMHGAIAQEPGTTGYPKRNVISHDFIGAFRKFDRRGLVSDDLLDKIYTSVRKERLTQARNPSASLTHPDIPVTIKRALPSRLTYRIQSEPVILRIPQPDPQLTIQLFGQDLVFEPPVLNFSKSSEASFRVTGTSLGTKSVIMWRSGPHGILYSGLPLSSTVTVERAFMRNTFQLAFVNHNGAKRKYMFSVDDPLMRHQWVVSIKRQIDIVATTFIPVEASGSSPKISRANERLAFRVLQETLISPDEEDAVPVSPVDEALARLNGAPSPRHAPNSSLSSNRGALNGRYGSGWPAASRKSNGASPHVRSKSRSKVYHRHGAGKFELELNDSSDARTDDEQAQPDGSAHSQQQRLWSGRDLEIICQQNSLITPMLVYLQAARREIDSLTGAVS</sequence>
<dbReference type="Proteomes" id="UP000076727">
    <property type="component" value="Unassembled WGS sequence"/>
</dbReference>
<feature type="domain" description="SEC7" evidence="2">
    <location>
        <begin position="1176"/>
        <end position="1364"/>
    </location>
</feature>
<dbReference type="PANTHER" id="PTHR10663">
    <property type="entry name" value="GUANYL-NUCLEOTIDE EXCHANGE FACTOR"/>
    <property type="match status" value="1"/>
</dbReference>
<dbReference type="SMART" id="SM00222">
    <property type="entry name" value="Sec7"/>
    <property type="match status" value="1"/>
</dbReference>
<feature type="region of interest" description="Disordered" evidence="1">
    <location>
        <begin position="1574"/>
        <end position="1663"/>
    </location>
</feature>
<dbReference type="PANTHER" id="PTHR10663:SF375">
    <property type="entry name" value="LD29171P"/>
    <property type="match status" value="1"/>
</dbReference>
<feature type="compositionally biased region" description="Basic residues" evidence="1">
    <location>
        <begin position="1617"/>
        <end position="1631"/>
    </location>
</feature>
<feature type="compositionally biased region" description="Basic and acidic residues" evidence="1">
    <location>
        <begin position="690"/>
        <end position="719"/>
    </location>
</feature>
<accession>A0A165PI95</accession>
<feature type="compositionally biased region" description="Basic and acidic residues" evidence="1">
    <location>
        <begin position="915"/>
        <end position="937"/>
    </location>
</feature>
<dbReference type="Gene3D" id="1.10.220.20">
    <property type="match status" value="1"/>
</dbReference>
<protein>
    <recommendedName>
        <fullName evidence="2">SEC7 domain-containing protein</fullName>
    </recommendedName>
</protein>
<dbReference type="Pfam" id="PF01369">
    <property type="entry name" value="Sec7"/>
    <property type="match status" value="1"/>
</dbReference>
<feature type="compositionally biased region" description="Low complexity" evidence="1">
    <location>
        <begin position="945"/>
        <end position="961"/>
    </location>
</feature>
<dbReference type="SUPFAM" id="SSF50729">
    <property type="entry name" value="PH domain-like"/>
    <property type="match status" value="1"/>
</dbReference>
<feature type="region of interest" description="Disordered" evidence="1">
    <location>
        <begin position="656"/>
        <end position="731"/>
    </location>
</feature>
<dbReference type="EMBL" id="KV429068">
    <property type="protein sequence ID" value="KZT68246.1"/>
    <property type="molecule type" value="Genomic_DNA"/>
</dbReference>
<organism evidence="3 4">
    <name type="scientific">Daedalea quercina L-15889</name>
    <dbReference type="NCBI Taxonomy" id="1314783"/>
    <lineage>
        <taxon>Eukaryota</taxon>
        <taxon>Fungi</taxon>
        <taxon>Dikarya</taxon>
        <taxon>Basidiomycota</taxon>
        <taxon>Agaricomycotina</taxon>
        <taxon>Agaricomycetes</taxon>
        <taxon>Polyporales</taxon>
        <taxon>Fomitopsis</taxon>
    </lineage>
</organism>
<feature type="region of interest" description="Disordered" evidence="1">
    <location>
        <begin position="280"/>
        <end position="438"/>
    </location>
</feature>
<feature type="compositionally biased region" description="Polar residues" evidence="1">
    <location>
        <begin position="1584"/>
        <end position="1593"/>
    </location>
</feature>
<feature type="compositionally biased region" description="Basic residues" evidence="1">
    <location>
        <begin position="300"/>
        <end position="311"/>
    </location>
</feature>